<feature type="region of interest" description="Disordered" evidence="1">
    <location>
        <begin position="639"/>
        <end position="668"/>
    </location>
</feature>
<dbReference type="InterPro" id="IPR013088">
    <property type="entry name" value="Znf_NHR/GATA"/>
</dbReference>
<feature type="compositionally biased region" description="Basic and acidic residues" evidence="1">
    <location>
        <begin position="443"/>
        <end position="455"/>
    </location>
</feature>
<dbReference type="FunFam" id="3.30.50.10:FF:000067">
    <property type="entry name" value="GATA transcription factor (Ams2), putative"/>
    <property type="match status" value="1"/>
</dbReference>
<dbReference type="InterPro" id="IPR057725">
    <property type="entry name" value="Ams2-SPT21_N"/>
</dbReference>
<feature type="compositionally biased region" description="Low complexity" evidence="1">
    <location>
        <begin position="580"/>
        <end position="593"/>
    </location>
</feature>
<dbReference type="GO" id="GO:0008270">
    <property type="term" value="F:zinc ion binding"/>
    <property type="evidence" value="ECO:0007669"/>
    <property type="project" value="InterPro"/>
</dbReference>
<feature type="compositionally biased region" description="Basic and acidic residues" evidence="1">
    <location>
        <begin position="888"/>
        <end position="910"/>
    </location>
</feature>
<dbReference type="AlphaFoldDB" id="A0A8H6QI21"/>
<dbReference type="Proteomes" id="UP000654922">
    <property type="component" value="Unassembled WGS sequence"/>
</dbReference>
<dbReference type="OrthoDB" id="3199820at2759"/>
<dbReference type="Gene3D" id="3.30.50.10">
    <property type="entry name" value="Erythroid Transcription Factor GATA-1, subunit A"/>
    <property type="match status" value="1"/>
</dbReference>
<feature type="region of interest" description="Disordered" evidence="1">
    <location>
        <begin position="1142"/>
        <end position="1163"/>
    </location>
</feature>
<dbReference type="GO" id="GO:0006357">
    <property type="term" value="P:regulation of transcription by RNA polymerase II"/>
    <property type="evidence" value="ECO:0007669"/>
    <property type="project" value="TreeGrafter"/>
</dbReference>
<feature type="compositionally biased region" description="Basic residues" evidence="1">
    <location>
        <begin position="803"/>
        <end position="814"/>
    </location>
</feature>
<feature type="region of interest" description="Disordered" evidence="1">
    <location>
        <begin position="259"/>
        <end position="345"/>
    </location>
</feature>
<gene>
    <name evidence="3" type="ORF">CNMCM5623_006260</name>
</gene>
<dbReference type="Pfam" id="PF25823">
    <property type="entry name" value="Ams2-SPT21_N"/>
    <property type="match status" value="2"/>
</dbReference>
<feature type="domain" description="Ams2/SPT21 N-terminal" evidence="2">
    <location>
        <begin position="80"/>
        <end position="165"/>
    </location>
</feature>
<feature type="region of interest" description="Disordered" evidence="1">
    <location>
        <begin position="563"/>
        <end position="602"/>
    </location>
</feature>
<feature type="region of interest" description="Disordered" evidence="1">
    <location>
        <begin position="391"/>
        <end position="460"/>
    </location>
</feature>
<organism evidence="3 4">
    <name type="scientific">Aspergillus felis</name>
    <dbReference type="NCBI Taxonomy" id="1287682"/>
    <lineage>
        <taxon>Eukaryota</taxon>
        <taxon>Fungi</taxon>
        <taxon>Dikarya</taxon>
        <taxon>Ascomycota</taxon>
        <taxon>Pezizomycotina</taxon>
        <taxon>Eurotiomycetes</taxon>
        <taxon>Eurotiomycetidae</taxon>
        <taxon>Eurotiales</taxon>
        <taxon>Aspergillaceae</taxon>
        <taxon>Aspergillus</taxon>
        <taxon>Aspergillus subgen. Fumigati</taxon>
    </lineage>
</organism>
<name>A0A8H6QI21_9EURO</name>
<feature type="compositionally biased region" description="Low complexity" evidence="1">
    <location>
        <begin position="837"/>
        <end position="850"/>
    </location>
</feature>
<comment type="caution">
    <text evidence="3">The sequence shown here is derived from an EMBL/GenBank/DDBJ whole genome shotgun (WGS) entry which is preliminary data.</text>
</comment>
<dbReference type="GO" id="GO:0030466">
    <property type="term" value="P:silent mating-type cassette heterochromatin formation"/>
    <property type="evidence" value="ECO:0007669"/>
    <property type="project" value="TreeGrafter"/>
</dbReference>
<evidence type="ECO:0000259" key="2">
    <source>
        <dbReference type="Pfam" id="PF25823"/>
    </source>
</evidence>
<feature type="domain" description="Ams2/SPT21 N-terminal" evidence="2">
    <location>
        <begin position="8"/>
        <end position="60"/>
    </location>
</feature>
<accession>A0A8H6QI21</accession>
<reference evidence="3" key="1">
    <citation type="submission" date="2020-06" db="EMBL/GenBank/DDBJ databases">
        <title>Draft genome sequences of strains closely related to Aspergillus parafelis and Aspergillus hiratsukae.</title>
        <authorList>
            <person name="Dos Santos R.A.C."/>
            <person name="Rivero-Menendez O."/>
            <person name="Steenwyk J.L."/>
            <person name="Mead M.E."/>
            <person name="Goldman G.H."/>
            <person name="Alastruey-Izquierdo A."/>
            <person name="Rokas A."/>
        </authorList>
    </citation>
    <scope>NUCLEOTIDE SEQUENCE</scope>
    <source>
        <strain evidence="3">CNM-CM5623</strain>
    </source>
</reference>
<proteinExistence type="predicted"/>
<evidence type="ECO:0000313" key="4">
    <source>
        <dbReference type="Proteomes" id="UP000654922"/>
    </source>
</evidence>
<feature type="region of interest" description="Disordered" evidence="1">
    <location>
        <begin position="516"/>
        <end position="549"/>
    </location>
</feature>
<feature type="compositionally biased region" description="Polar residues" evidence="1">
    <location>
        <begin position="424"/>
        <end position="437"/>
    </location>
</feature>
<dbReference type="PANTHER" id="PTHR39147:SF1">
    <property type="entry name" value="PROTEIN SPT21"/>
    <property type="match status" value="1"/>
</dbReference>
<protein>
    <recommendedName>
        <fullName evidence="2">Ams2/SPT21 N-terminal domain-containing protein</fullName>
    </recommendedName>
</protein>
<feature type="region of interest" description="Disordered" evidence="1">
    <location>
        <begin position="796"/>
        <end position="1047"/>
    </location>
</feature>
<evidence type="ECO:0000256" key="1">
    <source>
        <dbReference type="SAM" id="MobiDB-lite"/>
    </source>
</evidence>
<dbReference type="GO" id="GO:0000183">
    <property type="term" value="P:rDNA heterochromatin formation"/>
    <property type="evidence" value="ECO:0007669"/>
    <property type="project" value="TreeGrafter"/>
</dbReference>
<feature type="compositionally biased region" description="Basic and acidic residues" evidence="1">
    <location>
        <begin position="972"/>
        <end position="992"/>
    </location>
</feature>
<dbReference type="InterPro" id="IPR042403">
    <property type="entry name" value="Spt21/Ams2"/>
</dbReference>
<feature type="compositionally biased region" description="Low complexity" evidence="1">
    <location>
        <begin position="282"/>
        <end position="293"/>
    </location>
</feature>
<sequence>MLTIECGIAVKVLYTFDDESKTNCLARWPHLLDIQTASLDEQTQIGVIELKTCIQAIVSARWVIPVLEPKPNHTNGSSFDKSSPELVAKLGQDYTVYAYDYSEYETPLVGQGMLSWVLASASPTPNAPAHQSKTMVTGRVCKNVLGLFSKGAQETLEVKLRLVPVPTVMQSEYLESMQKYRELSNIIPHEFDAQSWTVFLRQNPWLLGPSNIQPIDRTTSPMDHAGIERFHRLLSEGSTPRELTSIAPNGNFRSISPAQSALAAPSRVSTPGQLQPHHEHLQIQQAPQQLQLQETSHGEIRPSSSASMRDSELPSHAHYGSRRGSVQSGYGSCDESADQQPRKRAKLYRADWPGRSDFNIERQPSSLRVAASTAASVRIHRPTPVNPAIAAAQNSNEEPVRPPTPISGLHDLPRRGRPAPSLLRESSVQSNNYTSPYPMSDDAGDHNSHSPEEPRYQGLFEPSISMPSSPPVLDCGFPNPSSPVLPPMVTDPDSGFMSGGLDDLLDDDMGTPLEDCAKSISNDAPKRRRATDAAAQASSPINPPTVPENQIENILARDGLPEQTPKEAVAAPTPAPPRGPASAAGSRPPSRASFRQAPKPLAPAPISQSELEQLMNVIPASDPVVPTHVSAQYAHSWAGPMSDLPSAETPTPKPLTEDGKVRSGAGARRLRQVQARLDKCIRDGQVPPYCENCGAIETPTWRRAWSKEFAGGESDANELMKDSTMLFWQVLERNGKDEVTKFKMFKKSLVDADNDFVQILLCNRKLEVDFFTGIAADIQEACGLWLHKFKCMRPENRWNKPASGKKKRMPRNRKGGGPLSDNGTLAKIHPKPQSSRPAESSPGASDASSPAEEETPRADNCNENGNDRDNDDDVQEVPSKRRRANSAEPRRSSDTAEKRWQEQDATEALRRAIQSSPARNLEKRPGPSVDENSLTPKRVRRALFHSAQNEGCPLKPLGGSALNSPRRSPRVNCRDPGQKSQDKENAAIDKDLQGLFESPPFEYDLPASPTPRRRNQRSNLLGEKRNSLPCISPLSRARLEGSSDMTPTKLSAQKLHRVQGSTTGTPRQNKTPKSLRSLGADLTSMHDGEFNVEALGNIDSMFVDIFEDVPSSAQCDSLFSFGQPKDSASGNWSGWIESDHISLNGSDDQEANGEQRMGRRSGASEDEDLIHAILSDPDIQKNAHFDPFQFAGADALDSGFFGSDAITADVTALGSRSKTAESVSKESA</sequence>
<dbReference type="PANTHER" id="PTHR39147">
    <property type="entry name" value="PROTEIN SPT21"/>
    <property type="match status" value="1"/>
</dbReference>
<dbReference type="EMBL" id="JACBAE010001028">
    <property type="protein sequence ID" value="KAF7174000.1"/>
    <property type="molecule type" value="Genomic_DNA"/>
</dbReference>
<evidence type="ECO:0000313" key="3">
    <source>
        <dbReference type="EMBL" id="KAF7174000.1"/>
    </source>
</evidence>